<dbReference type="Pfam" id="PF00535">
    <property type="entry name" value="Glycos_transf_2"/>
    <property type="match status" value="1"/>
</dbReference>
<protein>
    <recommendedName>
        <fullName evidence="1">Glycosyltransferase 2-like domain-containing protein</fullName>
    </recommendedName>
</protein>
<dbReference type="Proteomes" id="UP000548423">
    <property type="component" value="Unassembled WGS sequence"/>
</dbReference>
<dbReference type="EMBL" id="JACCBX010000002">
    <property type="protein sequence ID" value="NYE04219.1"/>
    <property type="molecule type" value="Genomic_DNA"/>
</dbReference>
<name>A0A852T8Q3_9BACI</name>
<evidence type="ECO:0000259" key="1">
    <source>
        <dbReference type="Pfam" id="PF00535"/>
    </source>
</evidence>
<dbReference type="InterPro" id="IPR029044">
    <property type="entry name" value="Nucleotide-diphossugar_trans"/>
</dbReference>
<evidence type="ECO:0000313" key="2">
    <source>
        <dbReference type="EMBL" id="NYE04219.1"/>
    </source>
</evidence>
<reference evidence="3" key="2">
    <citation type="submission" date="2020-08" db="EMBL/GenBank/DDBJ databases">
        <title>The Agave Microbiome: Exploring the role of microbial communities in plant adaptations to desert environments.</title>
        <authorList>
            <person name="Partida-Martinez L.P."/>
        </authorList>
    </citation>
    <scope>NUCLEOTIDE SEQUENCE [LARGE SCALE GENOMIC DNA]</scope>
    <source>
        <strain evidence="3">AT2.8</strain>
    </source>
</reference>
<sequence>MKDISILIPYRPDNGPRDKAFDWVKKFYQEFLPDAELCIGSCKYRMFSRSQAINDAASKATRDVFVIVDSDVFFNPKLIEKSVDLLDQHPWVIPFDKVHMISEKSTLELYKTKPEVPLKKELEWTIKSGHHGFNIVPRKYFEKVDGFDGRFCGWGGDDDAFAYSMNTMCGEYKILNEAIFHLWHPRRSGQGWHPRNRRKDEITGDNFDLFKRYKRANGDPRAMQRLIDERKTDQCGQCYEL</sequence>
<gene>
    <name evidence="2" type="ORF">F4694_000963</name>
</gene>
<reference evidence="3" key="1">
    <citation type="submission" date="2020-07" db="EMBL/GenBank/DDBJ databases">
        <authorList>
            <person name="Partida-Martinez L."/>
            <person name="Huntemann M."/>
            <person name="Clum A."/>
            <person name="Wang J."/>
            <person name="Palaniappan K."/>
            <person name="Ritter S."/>
            <person name="Chen I.-M."/>
            <person name="Stamatis D."/>
            <person name="Reddy T."/>
            <person name="O'Malley R."/>
            <person name="Daum C."/>
            <person name="Shapiro N."/>
            <person name="Ivanova N."/>
            <person name="Kyrpides N."/>
            <person name="Woyke T."/>
        </authorList>
    </citation>
    <scope>NUCLEOTIDE SEQUENCE [LARGE SCALE GENOMIC DNA]</scope>
    <source>
        <strain evidence="3">AT2.8</strain>
    </source>
</reference>
<dbReference type="Gene3D" id="3.90.550.10">
    <property type="entry name" value="Spore Coat Polysaccharide Biosynthesis Protein SpsA, Chain A"/>
    <property type="match status" value="1"/>
</dbReference>
<feature type="domain" description="Glycosyltransferase 2-like" evidence="1">
    <location>
        <begin position="48"/>
        <end position="144"/>
    </location>
</feature>
<comment type="caution">
    <text evidence="2">The sequence shown here is derived from an EMBL/GenBank/DDBJ whole genome shotgun (WGS) entry which is preliminary data.</text>
</comment>
<dbReference type="AlphaFoldDB" id="A0A852T8Q3"/>
<dbReference type="SUPFAM" id="SSF53448">
    <property type="entry name" value="Nucleotide-diphospho-sugar transferases"/>
    <property type="match status" value="1"/>
</dbReference>
<organism evidence="2 3">
    <name type="scientific">Neobacillus niacini</name>
    <dbReference type="NCBI Taxonomy" id="86668"/>
    <lineage>
        <taxon>Bacteria</taxon>
        <taxon>Bacillati</taxon>
        <taxon>Bacillota</taxon>
        <taxon>Bacilli</taxon>
        <taxon>Bacillales</taxon>
        <taxon>Bacillaceae</taxon>
        <taxon>Neobacillus</taxon>
    </lineage>
</organism>
<evidence type="ECO:0000313" key="3">
    <source>
        <dbReference type="Proteomes" id="UP000548423"/>
    </source>
</evidence>
<accession>A0A852T8Q3</accession>
<proteinExistence type="predicted"/>
<dbReference type="InterPro" id="IPR001173">
    <property type="entry name" value="Glyco_trans_2-like"/>
</dbReference>